<feature type="compositionally biased region" description="Polar residues" evidence="1">
    <location>
        <begin position="77"/>
        <end position="87"/>
    </location>
</feature>
<gene>
    <name evidence="2" type="ORF">OKIOD_LOCUS6809</name>
</gene>
<sequence>MTFLCLETRQVSQRQIWRPKKKESKINSRLTLLHTVSRQSSNTKNNFKKNRWKEKTMKTMAKSIQSPQDFLRYHSTRPISSAGNGPT</sequence>
<evidence type="ECO:0000256" key="1">
    <source>
        <dbReference type="SAM" id="MobiDB-lite"/>
    </source>
</evidence>
<reference evidence="2 3" key="1">
    <citation type="submission" date="2021-04" db="EMBL/GenBank/DDBJ databases">
        <authorList>
            <person name="Bliznina A."/>
        </authorList>
    </citation>
    <scope>NUCLEOTIDE SEQUENCE [LARGE SCALE GENOMIC DNA]</scope>
</reference>
<proteinExistence type="predicted"/>
<evidence type="ECO:0000313" key="3">
    <source>
        <dbReference type="Proteomes" id="UP001158576"/>
    </source>
</evidence>
<feature type="region of interest" description="Disordered" evidence="1">
    <location>
        <begin position="64"/>
        <end position="87"/>
    </location>
</feature>
<keyword evidence="3" id="KW-1185">Reference proteome</keyword>
<organism evidence="2 3">
    <name type="scientific">Oikopleura dioica</name>
    <name type="common">Tunicate</name>
    <dbReference type="NCBI Taxonomy" id="34765"/>
    <lineage>
        <taxon>Eukaryota</taxon>
        <taxon>Metazoa</taxon>
        <taxon>Chordata</taxon>
        <taxon>Tunicata</taxon>
        <taxon>Appendicularia</taxon>
        <taxon>Copelata</taxon>
        <taxon>Oikopleuridae</taxon>
        <taxon>Oikopleura</taxon>
    </lineage>
</organism>
<accession>A0ABN7SGE6</accession>
<dbReference type="EMBL" id="OU015569">
    <property type="protein sequence ID" value="CAG5097832.1"/>
    <property type="molecule type" value="Genomic_DNA"/>
</dbReference>
<protein>
    <submittedName>
        <fullName evidence="2">Oidioi.mRNA.OKI2018_I69.XSR.g15251.t1.cds</fullName>
    </submittedName>
</protein>
<evidence type="ECO:0000313" key="2">
    <source>
        <dbReference type="EMBL" id="CAG5097832.1"/>
    </source>
</evidence>
<name>A0ABN7SGE6_OIKDI</name>
<dbReference type="Proteomes" id="UP001158576">
    <property type="component" value="Chromosome XSR"/>
</dbReference>